<dbReference type="Proteomes" id="UP001642409">
    <property type="component" value="Unassembled WGS sequence"/>
</dbReference>
<evidence type="ECO:0000313" key="4">
    <source>
        <dbReference type="Proteomes" id="UP001642409"/>
    </source>
</evidence>
<evidence type="ECO:0000313" key="3">
    <source>
        <dbReference type="EMBL" id="CAL6010714.1"/>
    </source>
</evidence>
<organism evidence="3 4">
    <name type="scientific">Hexamita inflata</name>
    <dbReference type="NCBI Taxonomy" id="28002"/>
    <lineage>
        <taxon>Eukaryota</taxon>
        <taxon>Metamonada</taxon>
        <taxon>Diplomonadida</taxon>
        <taxon>Hexamitidae</taxon>
        <taxon>Hexamitinae</taxon>
        <taxon>Hexamita</taxon>
    </lineage>
</organism>
<dbReference type="PROSITE" id="PS51450">
    <property type="entry name" value="LRR"/>
    <property type="match status" value="3"/>
</dbReference>
<dbReference type="Gene3D" id="3.80.10.10">
    <property type="entry name" value="Ribonuclease Inhibitor"/>
    <property type="match status" value="1"/>
</dbReference>
<accession>A0ABP1I778</accession>
<keyword evidence="4" id="KW-1185">Reference proteome</keyword>
<gene>
    <name evidence="3" type="ORF">HINF_LOCUS22215</name>
</gene>
<keyword evidence="1" id="KW-0433">Leucine-rich repeat</keyword>
<dbReference type="InterPro" id="IPR050836">
    <property type="entry name" value="SDS22/Internalin_LRR"/>
</dbReference>
<protein>
    <submittedName>
        <fullName evidence="3">Leucine-rich_repeat domain-containing protein</fullName>
    </submittedName>
</protein>
<reference evidence="3 4" key="1">
    <citation type="submission" date="2024-07" db="EMBL/GenBank/DDBJ databases">
        <authorList>
            <person name="Akdeniz Z."/>
        </authorList>
    </citation>
    <scope>NUCLEOTIDE SEQUENCE [LARGE SCALE GENOMIC DNA]</scope>
</reference>
<keyword evidence="2" id="KW-0677">Repeat</keyword>
<dbReference type="EMBL" id="CAXDID020000062">
    <property type="protein sequence ID" value="CAL6010714.1"/>
    <property type="molecule type" value="Genomic_DNA"/>
</dbReference>
<dbReference type="PANTHER" id="PTHR46652">
    <property type="entry name" value="LEUCINE-RICH REPEAT AND IQ DOMAIN-CONTAINING PROTEIN 1-RELATED"/>
    <property type="match status" value="1"/>
</dbReference>
<dbReference type="InterPro" id="IPR032675">
    <property type="entry name" value="LRR_dom_sf"/>
</dbReference>
<name>A0ABP1I778_9EUKA</name>
<dbReference type="InterPro" id="IPR001611">
    <property type="entry name" value="Leu-rich_rpt"/>
</dbReference>
<dbReference type="PANTHER" id="PTHR46652:SF3">
    <property type="entry name" value="LEUCINE-RICH REPEAT-CONTAINING PROTEIN 9"/>
    <property type="match status" value="1"/>
</dbReference>
<dbReference type="SUPFAM" id="SSF52058">
    <property type="entry name" value="L domain-like"/>
    <property type="match status" value="1"/>
</dbReference>
<evidence type="ECO:0000256" key="2">
    <source>
        <dbReference type="ARBA" id="ARBA00022737"/>
    </source>
</evidence>
<evidence type="ECO:0000256" key="1">
    <source>
        <dbReference type="ARBA" id="ARBA00022614"/>
    </source>
</evidence>
<proteinExistence type="predicted"/>
<comment type="caution">
    <text evidence="3">The sequence shown here is derived from an EMBL/GenBank/DDBJ whole genome shotgun (WGS) entry which is preliminary data.</text>
</comment>
<sequence length="371" mass="43767">MKCSEYNQRMIERFEDQIESGTLKIIEDNFIDQISLFKYFENLKNLIIRDCPRVQPILTSESITKLVLEYCQVRNTEQLNLPQLRELSLSNNDCQDIISLQFMQKLVKLNLSRNSLVDISVLTKLLNLTELDISNNYHIDSSPLKFMTQLIKLNASTTNIKSTALLRTLVNLKQLDLSKNIDCDISSLKYLINLIKLNLSDTCVQDISALEPLIHLQDLNVTNDFCANVFYVDITPLRNMKKLKTIISSYKQLQNTQIFNELTSLKKLDLSKQITRGVRLELLCTEIRNLNKLTELIIFPILKFSYYCYLQNSKYQYFYESIYEYQHICYLFNFHWKWCFHLCHIFILQLDNKLQRATSCMKNQDIILQRK</sequence>